<dbReference type="AlphaFoldDB" id="A0A024SMY3"/>
<sequence>MPSQRHQETAAAAAARPLPPAPGAGEEVAAGESLSNDEGIVSPRDDAEMERASPAAASSSSSSPGRLPPPPSAMRPPPGFEEEPSAASVPREEAPPSSAGEHPNPLGCSPVEPEHFPESLGLGHYYEAQGVRERDWDLPGAETAPTGYNDRPVTGHWMSGEFILVKVGGKAFQLPMRLLSKYPFWNALLYLEQPPQGWSMPGVDADIFVVLMECVYSTSGLHGTEDGLNLMKLCYAYLLAGRWGMPHDRRKLRDTAYRYVVRKIFFFNPHLADEDQGHLHQGHFRYRSEELYRTWELVRRYPALEKIVSQGDLVSMYTVTVHPSLWADLAEQFDPLFPELVEASLERRLSSDQNAFQNWFLRFFRLAGYSDFGWLSREAADRFFGPLHLDDDGHPVPLQFRTEFAASRARTEALINEYQVRQDQGQPLSSATPAYAEGDAHVEADVDVEGEPITDDELYAEGEPVPGDNLTVEEEEPIVEEDVDAEGESTTKDDVLPGPSILSTPTRRSDPGRRPRVHHDNRVRFAEQTEIFEIEPYQGPSFAASRAAASAYEDMDSADCDPFVD</sequence>
<evidence type="ECO:0000256" key="1">
    <source>
        <dbReference type="SAM" id="MobiDB-lite"/>
    </source>
</evidence>
<evidence type="ECO:0000313" key="2">
    <source>
        <dbReference type="EMBL" id="ETS06745.1"/>
    </source>
</evidence>
<dbReference type="HOGENOM" id="CLU_482366_0_0_1"/>
<accession>A0A024SMY3</accession>
<dbReference type="OrthoDB" id="5082783at2759"/>
<gene>
    <name evidence="2" type="ORF">M419DRAFT_32034</name>
</gene>
<dbReference type="KEGG" id="trr:M419DRAFT_32034"/>
<dbReference type="Proteomes" id="UP000024376">
    <property type="component" value="Unassembled WGS sequence"/>
</dbReference>
<feature type="compositionally biased region" description="Low complexity" evidence="1">
    <location>
        <begin position="52"/>
        <end position="65"/>
    </location>
</feature>
<protein>
    <recommendedName>
        <fullName evidence="4">BTB domain-containing protein</fullName>
    </recommendedName>
</protein>
<feature type="compositionally biased region" description="Basic and acidic residues" evidence="1">
    <location>
        <begin position="507"/>
        <end position="521"/>
    </location>
</feature>
<organism evidence="2 3">
    <name type="scientific">Hypocrea jecorina (strain ATCC 56765 / BCRC 32924 / NRRL 11460 / Rut C-30)</name>
    <name type="common">Trichoderma reesei</name>
    <dbReference type="NCBI Taxonomy" id="1344414"/>
    <lineage>
        <taxon>Eukaryota</taxon>
        <taxon>Fungi</taxon>
        <taxon>Dikarya</taxon>
        <taxon>Ascomycota</taxon>
        <taxon>Pezizomycotina</taxon>
        <taxon>Sordariomycetes</taxon>
        <taxon>Hypocreomycetidae</taxon>
        <taxon>Hypocreales</taxon>
        <taxon>Hypocreaceae</taxon>
        <taxon>Trichoderma</taxon>
    </lineage>
</organism>
<feature type="compositionally biased region" description="Low complexity" evidence="1">
    <location>
        <begin position="23"/>
        <end position="32"/>
    </location>
</feature>
<evidence type="ECO:0000313" key="3">
    <source>
        <dbReference type="Proteomes" id="UP000024376"/>
    </source>
</evidence>
<reference evidence="3" key="1">
    <citation type="journal article" date="2013" name="Ind. Biotechnol.">
        <title>Comparative genomics analysis of Trichoderma reesei strains.</title>
        <authorList>
            <person name="Koike H."/>
            <person name="Aerts A."/>
            <person name="LaButti K."/>
            <person name="Grigoriev I.V."/>
            <person name="Baker S.E."/>
        </authorList>
    </citation>
    <scope>NUCLEOTIDE SEQUENCE [LARGE SCALE GENOMIC DNA]</scope>
    <source>
        <strain evidence="3">ATCC 56765 / BCRC 32924 / NRRL 11460 / Rut C-30</strain>
    </source>
</reference>
<dbReference type="EMBL" id="KI911139">
    <property type="protein sequence ID" value="ETS06745.1"/>
    <property type="molecule type" value="Genomic_DNA"/>
</dbReference>
<name>A0A024SMY3_HYPJR</name>
<feature type="compositionally biased region" description="Pro residues" evidence="1">
    <location>
        <begin position="66"/>
        <end position="79"/>
    </location>
</feature>
<feature type="region of interest" description="Disordered" evidence="1">
    <location>
        <begin position="481"/>
        <end position="521"/>
    </location>
</feature>
<evidence type="ECO:0008006" key="4">
    <source>
        <dbReference type="Google" id="ProtNLM"/>
    </source>
</evidence>
<proteinExistence type="predicted"/>
<feature type="region of interest" description="Disordered" evidence="1">
    <location>
        <begin position="1"/>
        <end position="114"/>
    </location>
</feature>